<keyword evidence="3" id="KW-0548">Nucleotidyltransferase</keyword>
<accession>A0A1J5RKI3</accession>
<dbReference type="InterPro" id="IPR017113">
    <property type="entry name" value="Antirestriction_ArdC"/>
</dbReference>
<dbReference type="Pfam" id="PF08401">
    <property type="entry name" value="ArdcN"/>
    <property type="match status" value="1"/>
</dbReference>
<dbReference type="InterPro" id="IPR013610">
    <property type="entry name" value="ArdC_N"/>
</dbReference>
<sequence length="306" mass="33987">METDSSFKRSDVYARVTDEIVHAIEAGVKEYKMPWHQGDGAGLPRNASTGNFYRGVNILALWAAGQLRGYGLPYWATFLQWEKLGAKIRRGEKASTVVFYKREEAPIDDDDCVGALAMRSIARSSFVFNAEQVDGWFYPEPIIEDKTDKLKKVDNFIELLGADIHYGGEVAGYNMALDRIRMPERRQFVGTDTSTATEAFYSVLLHEHVHWTGHSKRLDRDLSGRFGDNAYAMEELIAELGAAFLCGELGICVHPRQDHAAYVANWLVVLRQQKSAIFTAASTATAACCFLGELATAKTNGGVYAP</sequence>
<dbReference type="GO" id="GO:0003697">
    <property type="term" value="F:single-stranded DNA binding"/>
    <property type="evidence" value="ECO:0007669"/>
    <property type="project" value="InterPro"/>
</dbReference>
<dbReference type="EMBL" id="MLJW01000306">
    <property type="protein sequence ID" value="OIQ90051.1"/>
    <property type="molecule type" value="Genomic_DNA"/>
</dbReference>
<protein>
    <submittedName>
        <fullName evidence="3">DNA primase TraC</fullName>
        <ecNumber evidence="3">2.7.7.-</ecNumber>
    </submittedName>
</protein>
<evidence type="ECO:0000259" key="2">
    <source>
        <dbReference type="Pfam" id="PF18818"/>
    </source>
</evidence>
<evidence type="ECO:0000313" key="3">
    <source>
        <dbReference type="EMBL" id="OIQ90051.1"/>
    </source>
</evidence>
<comment type="caution">
    <text evidence="3">The sequence shown here is derived from an EMBL/GenBank/DDBJ whole genome shotgun (WGS) entry which is preliminary data.</text>
</comment>
<reference evidence="3" key="1">
    <citation type="submission" date="2016-10" db="EMBL/GenBank/DDBJ databases">
        <title>Sequence of Gallionella enrichment culture.</title>
        <authorList>
            <person name="Poehlein A."/>
            <person name="Muehling M."/>
            <person name="Daniel R."/>
        </authorList>
    </citation>
    <scope>NUCLEOTIDE SEQUENCE</scope>
</reference>
<keyword evidence="3" id="KW-0808">Transferase</keyword>
<dbReference type="EC" id="2.7.7.-" evidence="3"/>
<feature type="domain" description="N-terminal" evidence="1">
    <location>
        <begin position="11"/>
        <end position="107"/>
    </location>
</feature>
<gene>
    <name evidence="3" type="primary">traC_3</name>
    <name evidence="3" type="ORF">GALL_280500</name>
</gene>
<feature type="domain" description="Polyvalent protein metallopeptidase" evidence="2">
    <location>
        <begin position="152"/>
        <end position="282"/>
    </location>
</feature>
<dbReference type="GO" id="GO:0016779">
    <property type="term" value="F:nucleotidyltransferase activity"/>
    <property type="evidence" value="ECO:0007669"/>
    <property type="project" value="UniProtKB-KW"/>
</dbReference>
<organism evidence="3">
    <name type="scientific">mine drainage metagenome</name>
    <dbReference type="NCBI Taxonomy" id="410659"/>
    <lineage>
        <taxon>unclassified sequences</taxon>
        <taxon>metagenomes</taxon>
        <taxon>ecological metagenomes</taxon>
    </lineage>
</organism>
<dbReference type="InterPro" id="IPR041459">
    <property type="entry name" value="MPTase-PolyVal"/>
</dbReference>
<proteinExistence type="predicted"/>
<dbReference type="AlphaFoldDB" id="A0A1J5RKI3"/>
<dbReference type="Pfam" id="PF18818">
    <property type="entry name" value="MPTase-PolyVal"/>
    <property type="match status" value="1"/>
</dbReference>
<name>A0A1J5RKI3_9ZZZZ</name>
<evidence type="ECO:0000259" key="1">
    <source>
        <dbReference type="Pfam" id="PF08401"/>
    </source>
</evidence>
<dbReference type="PIRSF" id="PIRSF037112">
    <property type="entry name" value="Antirestriction_ArdC"/>
    <property type="match status" value="1"/>
</dbReference>